<organism evidence="3 4">
    <name type="scientific">Striga asiatica</name>
    <name type="common">Asiatic witchweed</name>
    <name type="synonym">Buchnera asiatica</name>
    <dbReference type="NCBI Taxonomy" id="4170"/>
    <lineage>
        <taxon>Eukaryota</taxon>
        <taxon>Viridiplantae</taxon>
        <taxon>Streptophyta</taxon>
        <taxon>Embryophyta</taxon>
        <taxon>Tracheophyta</taxon>
        <taxon>Spermatophyta</taxon>
        <taxon>Magnoliopsida</taxon>
        <taxon>eudicotyledons</taxon>
        <taxon>Gunneridae</taxon>
        <taxon>Pentapetalae</taxon>
        <taxon>asterids</taxon>
        <taxon>lamiids</taxon>
        <taxon>Lamiales</taxon>
        <taxon>Orobanchaceae</taxon>
        <taxon>Buchnereae</taxon>
        <taxon>Striga</taxon>
    </lineage>
</organism>
<dbReference type="GO" id="GO:0030246">
    <property type="term" value="F:carbohydrate binding"/>
    <property type="evidence" value="ECO:0007669"/>
    <property type="project" value="UniProtKB-KW"/>
</dbReference>
<keyword evidence="2" id="KW-0472">Membrane</keyword>
<dbReference type="EMBL" id="BKCP01004294">
    <property type="protein sequence ID" value="GER29924.1"/>
    <property type="molecule type" value="Genomic_DNA"/>
</dbReference>
<protein>
    <submittedName>
        <fullName evidence="3">Concanavalin A-like lectin protein kinase family protein</fullName>
    </submittedName>
</protein>
<feature type="compositionally biased region" description="Low complexity" evidence="1">
    <location>
        <begin position="1"/>
        <end position="17"/>
    </location>
</feature>
<evidence type="ECO:0000256" key="1">
    <source>
        <dbReference type="SAM" id="MobiDB-lite"/>
    </source>
</evidence>
<feature type="transmembrane region" description="Helical" evidence="2">
    <location>
        <begin position="114"/>
        <end position="136"/>
    </location>
</feature>
<feature type="region of interest" description="Disordered" evidence="1">
    <location>
        <begin position="1"/>
        <end position="34"/>
    </location>
</feature>
<keyword evidence="2" id="KW-1133">Transmembrane helix</keyword>
<name>A0A5A7PBD8_STRAF</name>
<keyword evidence="4" id="KW-1185">Reference proteome</keyword>
<dbReference type="Proteomes" id="UP000325081">
    <property type="component" value="Unassembled WGS sequence"/>
</dbReference>
<keyword evidence="3" id="KW-0808">Transferase</keyword>
<keyword evidence="3" id="KW-0418">Kinase</keyword>
<proteinExistence type="predicted"/>
<dbReference type="AlphaFoldDB" id="A0A5A7PBD8"/>
<dbReference type="GO" id="GO:0016301">
    <property type="term" value="F:kinase activity"/>
    <property type="evidence" value="ECO:0007669"/>
    <property type="project" value="UniProtKB-KW"/>
</dbReference>
<keyword evidence="3" id="KW-0430">Lectin</keyword>
<comment type="caution">
    <text evidence="3">The sequence shown here is derived from an EMBL/GenBank/DDBJ whole genome shotgun (WGS) entry which is preliminary data.</text>
</comment>
<evidence type="ECO:0000313" key="4">
    <source>
        <dbReference type="Proteomes" id="UP000325081"/>
    </source>
</evidence>
<gene>
    <name evidence="3" type="ORF">STAS_05826</name>
</gene>
<evidence type="ECO:0000313" key="3">
    <source>
        <dbReference type="EMBL" id="GER29924.1"/>
    </source>
</evidence>
<keyword evidence="2" id="KW-0812">Transmembrane</keyword>
<feature type="transmembrane region" description="Helical" evidence="2">
    <location>
        <begin position="156"/>
        <end position="173"/>
    </location>
</feature>
<reference evidence="4" key="1">
    <citation type="journal article" date="2019" name="Curr. Biol.">
        <title>Genome Sequence of Striga asiatica Provides Insight into the Evolution of Plant Parasitism.</title>
        <authorList>
            <person name="Yoshida S."/>
            <person name="Kim S."/>
            <person name="Wafula E.K."/>
            <person name="Tanskanen J."/>
            <person name="Kim Y.M."/>
            <person name="Honaas L."/>
            <person name="Yang Z."/>
            <person name="Spallek T."/>
            <person name="Conn C.E."/>
            <person name="Ichihashi Y."/>
            <person name="Cheong K."/>
            <person name="Cui S."/>
            <person name="Der J.P."/>
            <person name="Gundlach H."/>
            <person name="Jiao Y."/>
            <person name="Hori C."/>
            <person name="Ishida J.K."/>
            <person name="Kasahara H."/>
            <person name="Kiba T."/>
            <person name="Kim M.S."/>
            <person name="Koo N."/>
            <person name="Laohavisit A."/>
            <person name="Lee Y.H."/>
            <person name="Lumba S."/>
            <person name="McCourt P."/>
            <person name="Mortimer J.C."/>
            <person name="Mutuku J.M."/>
            <person name="Nomura T."/>
            <person name="Sasaki-Sekimoto Y."/>
            <person name="Seto Y."/>
            <person name="Wang Y."/>
            <person name="Wakatake T."/>
            <person name="Sakakibara H."/>
            <person name="Demura T."/>
            <person name="Yamaguchi S."/>
            <person name="Yoneyama K."/>
            <person name="Manabe R.I."/>
            <person name="Nelson D.C."/>
            <person name="Schulman A.H."/>
            <person name="Timko M.P."/>
            <person name="dePamphilis C.W."/>
            <person name="Choi D."/>
            <person name="Shirasu K."/>
        </authorList>
    </citation>
    <scope>NUCLEOTIDE SEQUENCE [LARGE SCALE GENOMIC DNA]</scope>
    <source>
        <strain evidence="4">cv. UVA1</strain>
    </source>
</reference>
<accession>A0A5A7PBD8</accession>
<evidence type="ECO:0000256" key="2">
    <source>
        <dbReference type="SAM" id="Phobius"/>
    </source>
</evidence>
<sequence length="180" mass="20257">MHTQNTHNTHIGTTITTAPPPPENPHQSPTEPLHCRLPASQAAAASAPPVSCRLWQRRSVAEYNHRVGTDIRHRFPRLQTHRSHCRAFIPLPDLRGQATPAVQGKFAAKMLPRVMMSGCLCVISVVLGLGLLLVILELTVFKMYSRTSLSFFTFSNFHYMFSPALLSIMYTLLRFSHRII</sequence>